<name>A0A7T7BIF3_PENDI</name>
<dbReference type="RefSeq" id="XP_065955997.1">
    <property type="nucleotide sequence ID" value="XM_066100597.1"/>
</dbReference>
<gene>
    <name evidence="1" type="ORF">Pdw03_3793</name>
</gene>
<protein>
    <submittedName>
        <fullName evidence="1">Uncharacterized protein</fullName>
    </submittedName>
</protein>
<dbReference type="Proteomes" id="UP000595662">
    <property type="component" value="Chromosome 1"/>
</dbReference>
<evidence type="ECO:0000313" key="1">
    <source>
        <dbReference type="EMBL" id="QQK40939.1"/>
    </source>
</evidence>
<evidence type="ECO:0000313" key="2">
    <source>
        <dbReference type="Proteomes" id="UP000595662"/>
    </source>
</evidence>
<proteinExistence type="predicted"/>
<dbReference type="AlphaFoldDB" id="A0A7T7BIF3"/>
<dbReference type="EMBL" id="CP060774">
    <property type="protein sequence ID" value="QQK40939.1"/>
    <property type="molecule type" value="Genomic_DNA"/>
</dbReference>
<organism evidence="1 2">
    <name type="scientific">Penicillium digitatum</name>
    <name type="common">Green mold</name>
    <dbReference type="NCBI Taxonomy" id="36651"/>
    <lineage>
        <taxon>Eukaryota</taxon>
        <taxon>Fungi</taxon>
        <taxon>Dikarya</taxon>
        <taxon>Ascomycota</taxon>
        <taxon>Pezizomycotina</taxon>
        <taxon>Eurotiomycetes</taxon>
        <taxon>Eurotiomycetidae</taxon>
        <taxon>Eurotiales</taxon>
        <taxon>Aspergillaceae</taxon>
        <taxon>Penicillium</taxon>
    </lineage>
</organism>
<reference evidence="1 2" key="1">
    <citation type="submission" date="2020-08" db="EMBL/GenBank/DDBJ databases">
        <title>The completed genome sequence of the pathogenic ascomycete fungus Penicillium digitatum.</title>
        <authorList>
            <person name="Wang M."/>
        </authorList>
    </citation>
    <scope>NUCLEOTIDE SEQUENCE [LARGE SCALE GENOMIC DNA]</scope>
    <source>
        <strain evidence="1 2">PdW03</strain>
    </source>
</reference>
<sequence length="97" mass="11398">MIILVKTQVERLKEIYEMTGINWFNEEIREILGLSGQVWLSPSIVWSILENKKKTGEIRHLLSYRLDDSPIVPFYAIQPQHPEDASRSDRERMKTNA</sequence>
<accession>A0A7T7BIF3</accession>
<dbReference type="GeneID" id="90952546"/>